<accession>A0AAJ1F0B1</accession>
<keyword evidence="2" id="KW-1185">Reference proteome</keyword>
<sequence>MTYTRSNLAIFKAQQGGDSPDAGGQRTLNKVASGVINALFPGLSDIDHAESAVEIAKCFPALDTADTESLIDAHIFISEPPTDPLVTLMIAESSLLDDESRRKDMVDILESSVRAGQLIREGLIGLLAGQDSFPRPYLQSMYRFNDRDIWANVTLVQGQVICISVEYEGNEDARYPRFEHFCEIQRTVTGGQEGQVQFKPPIPYDTPDRDVVINGESGCTKLRLTSQNADVKYHGVTRLTAENNSSLLAVQNTVAELLPRVKTSKPHSGLSLSAQGSSDVPSQVIKRVVSLPEVAGQSTYIFDVPDLLNTDFVNKVLGLAPTARGISSNYRWSVSVTGSKASATRSITIGGGVSVAINGVSLEYVSGLRYHHYESSSPLPSSDKIAIGTVIMTITFTDGSGNIVLRETEVGFVDSSGRKFVELDYADGTATKFPDARGDFTVSFECLAEPGLSEENVAAFNMSIARPIPETFYFNVSTADGSTLLSGSSDAAGVITGSGVTSGSINGSTVQISFAQDVDLASFRYDVSELVTLNPPPELFGLNPLRLQNAGVVPIFNAWGSVAIQHTQTQLVSSPASGQTKNVRAGAQFVDITDAAGQSLWTEANTHYSYDSATGVVTINSDFAGFTAPYLLTDTIGELAQVLEVYEKSLQLSKPLKGTYPAGAVVASVHKLGSLQARVGTVRDMSSWDDNWDQDGTPATASFNYVDYPIEVQNDSAVNEEWLLIFSSPTTFRCVGKRIGQIATGDTLSDFAPINPLTGKPYFIIRFQAFGGGWQIGEAIRWPTYAASKPAMIIRTTESGHSQIEVDRSVLGFRGNRSSNPAP</sequence>
<dbReference type="Proteomes" id="UP001297581">
    <property type="component" value="Unassembled WGS sequence"/>
</dbReference>
<protein>
    <submittedName>
        <fullName evidence="1">Uncharacterized protein</fullName>
    </submittedName>
</protein>
<gene>
    <name evidence="1" type="ORF">MJ923_07905</name>
</gene>
<reference evidence="1 2" key="1">
    <citation type="submission" date="2022-02" db="EMBL/GenBank/DDBJ databases">
        <title>The genome sequence of Shewanella sp. 3B26.</title>
        <authorList>
            <person name="Du J."/>
        </authorList>
    </citation>
    <scope>NUCLEOTIDE SEQUENCE [LARGE SCALE GENOMIC DNA]</scope>
    <source>
        <strain evidence="1 2">3B26</strain>
    </source>
</reference>
<dbReference type="EMBL" id="JAKUDL010000002">
    <property type="protein sequence ID" value="MCH4294228.1"/>
    <property type="molecule type" value="Genomic_DNA"/>
</dbReference>
<dbReference type="RefSeq" id="WP_240590619.1">
    <property type="nucleotide sequence ID" value="NZ_JAKUDL010000002.1"/>
</dbReference>
<organism evidence="1 2">
    <name type="scientific">Shewanella zhuhaiensis</name>
    <dbReference type="NCBI Taxonomy" id="2919576"/>
    <lineage>
        <taxon>Bacteria</taxon>
        <taxon>Pseudomonadati</taxon>
        <taxon>Pseudomonadota</taxon>
        <taxon>Gammaproteobacteria</taxon>
        <taxon>Alteromonadales</taxon>
        <taxon>Shewanellaceae</taxon>
        <taxon>Shewanella</taxon>
    </lineage>
</organism>
<evidence type="ECO:0000313" key="2">
    <source>
        <dbReference type="Proteomes" id="UP001297581"/>
    </source>
</evidence>
<dbReference type="AlphaFoldDB" id="A0AAJ1F0B1"/>
<evidence type="ECO:0000313" key="1">
    <source>
        <dbReference type="EMBL" id="MCH4294228.1"/>
    </source>
</evidence>
<proteinExistence type="predicted"/>
<comment type="caution">
    <text evidence="1">The sequence shown here is derived from an EMBL/GenBank/DDBJ whole genome shotgun (WGS) entry which is preliminary data.</text>
</comment>
<name>A0AAJ1F0B1_9GAMM</name>